<evidence type="ECO:0000256" key="1">
    <source>
        <dbReference type="SAM" id="MobiDB-lite"/>
    </source>
</evidence>
<dbReference type="EMBL" id="JH817038">
    <property type="protein sequence ID" value="EKC34670.1"/>
    <property type="molecule type" value="Genomic_DNA"/>
</dbReference>
<reference evidence="2" key="1">
    <citation type="journal article" date="2012" name="Nature">
        <title>The oyster genome reveals stress adaptation and complexity of shell formation.</title>
        <authorList>
            <person name="Zhang G."/>
            <person name="Fang X."/>
            <person name="Guo X."/>
            <person name="Li L."/>
            <person name="Luo R."/>
            <person name="Xu F."/>
            <person name="Yang P."/>
            <person name="Zhang L."/>
            <person name="Wang X."/>
            <person name="Qi H."/>
            <person name="Xiong Z."/>
            <person name="Que H."/>
            <person name="Xie Y."/>
            <person name="Holland P.W."/>
            <person name="Paps J."/>
            <person name="Zhu Y."/>
            <person name="Wu F."/>
            <person name="Chen Y."/>
            <person name="Wang J."/>
            <person name="Peng C."/>
            <person name="Meng J."/>
            <person name="Yang L."/>
            <person name="Liu J."/>
            <person name="Wen B."/>
            <person name="Zhang N."/>
            <person name="Huang Z."/>
            <person name="Zhu Q."/>
            <person name="Feng Y."/>
            <person name="Mount A."/>
            <person name="Hedgecock D."/>
            <person name="Xu Z."/>
            <person name="Liu Y."/>
            <person name="Domazet-Loso T."/>
            <person name="Du Y."/>
            <person name="Sun X."/>
            <person name="Zhang S."/>
            <person name="Liu B."/>
            <person name="Cheng P."/>
            <person name="Jiang X."/>
            <person name="Li J."/>
            <person name="Fan D."/>
            <person name="Wang W."/>
            <person name="Fu W."/>
            <person name="Wang T."/>
            <person name="Wang B."/>
            <person name="Zhang J."/>
            <person name="Peng Z."/>
            <person name="Li Y."/>
            <person name="Li N."/>
            <person name="Wang J."/>
            <person name="Chen M."/>
            <person name="He Y."/>
            <person name="Tan F."/>
            <person name="Song X."/>
            <person name="Zheng Q."/>
            <person name="Huang R."/>
            <person name="Yang H."/>
            <person name="Du X."/>
            <person name="Chen L."/>
            <person name="Yang M."/>
            <person name="Gaffney P.M."/>
            <person name="Wang S."/>
            <person name="Luo L."/>
            <person name="She Z."/>
            <person name="Ming Y."/>
            <person name="Huang W."/>
            <person name="Zhang S."/>
            <person name="Huang B."/>
            <person name="Zhang Y."/>
            <person name="Qu T."/>
            <person name="Ni P."/>
            <person name="Miao G."/>
            <person name="Wang J."/>
            <person name="Wang Q."/>
            <person name="Steinberg C.E."/>
            <person name="Wang H."/>
            <person name="Li N."/>
            <person name="Qian L."/>
            <person name="Zhang G."/>
            <person name="Li Y."/>
            <person name="Yang H."/>
            <person name="Liu X."/>
            <person name="Wang J."/>
            <person name="Yin Y."/>
            <person name="Wang J."/>
        </authorList>
    </citation>
    <scope>NUCLEOTIDE SEQUENCE [LARGE SCALE GENOMIC DNA]</scope>
    <source>
        <strain evidence="2">05x7-T-G4-1.051#20</strain>
    </source>
</reference>
<gene>
    <name evidence="2" type="ORF">CGI_10026805</name>
</gene>
<name>K1R0P5_MAGGI</name>
<dbReference type="HOGENOM" id="CLU_106437_0_0_1"/>
<protein>
    <submittedName>
        <fullName evidence="2">Uncharacterized protein</fullName>
    </submittedName>
</protein>
<proteinExistence type="predicted"/>
<accession>K1R0P5</accession>
<sequence>MESQRRPNESSEDEEDSKEGLTLEAVANLVDKKMKDVEKTYRKELSEFSSLIARQISGEIESAKAKILGDLENRLPAIEEKLCQSVDAKVSTVVEDTMMRGSFSFIPSGSFDSLVGPDITIVTDVPGRSEVTTPTTQEPPTKRKCVSTPAEPGEPKKSISKKYSWKKENPKGEEFIIEKCAAVQYRRAQHIKEMIFDQGVKENIWEDNDNMFLKVSMKVDNVCKNAQ</sequence>
<dbReference type="AlphaFoldDB" id="K1R0P5"/>
<organism evidence="2">
    <name type="scientific">Magallana gigas</name>
    <name type="common">Pacific oyster</name>
    <name type="synonym">Crassostrea gigas</name>
    <dbReference type="NCBI Taxonomy" id="29159"/>
    <lineage>
        <taxon>Eukaryota</taxon>
        <taxon>Metazoa</taxon>
        <taxon>Spiralia</taxon>
        <taxon>Lophotrochozoa</taxon>
        <taxon>Mollusca</taxon>
        <taxon>Bivalvia</taxon>
        <taxon>Autobranchia</taxon>
        <taxon>Pteriomorphia</taxon>
        <taxon>Ostreida</taxon>
        <taxon>Ostreoidea</taxon>
        <taxon>Ostreidae</taxon>
        <taxon>Magallana</taxon>
    </lineage>
</organism>
<evidence type="ECO:0000313" key="2">
    <source>
        <dbReference type="EMBL" id="EKC34670.1"/>
    </source>
</evidence>
<feature type="region of interest" description="Disordered" evidence="1">
    <location>
        <begin position="128"/>
        <end position="161"/>
    </location>
</feature>
<dbReference type="InParanoid" id="K1R0P5"/>
<feature type="region of interest" description="Disordered" evidence="1">
    <location>
        <begin position="1"/>
        <end position="22"/>
    </location>
</feature>